<feature type="binding site" evidence="11">
    <location>
        <position position="313"/>
    </location>
    <ligand>
        <name>Zn(2+)</name>
        <dbReference type="ChEBI" id="CHEBI:29105"/>
        <note>catalytic</note>
    </ligand>
</feature>
<dbReference type="KEGG" id="cdep:91089584"/>
<gene>
    <name evidence="12" type="ORF">L203_105375</name>
</gene>
<dbReference type="InterPro" id="IPR049980">
    <property type="entry name" value="LTA4H_cat"/>
</dbReference>
<keyword evidence="4" id="KW-0645">Protease</keyword>
<reference evidence="12" key="2">
    <citation type="journal article" date="2022" name="Elife">
        <title>Obligate sexual reproduction of a homothallic fungus closely related to the Cryptococcus pathogenic species complex.</title>
        <authorList>
            <person name="Passer A.R."/>
            <person name="Clancey S.A."/>
            <person name="Shea T."/>
            <person name="David-Palma M."/>
            <person name="Averette A.F."/>
            <person name="Boekhout T."/>
            <person name="Porcel B.M."/>
            <person name="Nowrousian M."/>
            <person name="Cuomo C.A."/>
            <person name="Sun S."/>
            <person name="Heitman J."/>
            <person name="Coelho M.A."/>
        </authorList>
    </citation>
    <scope>NUCLEOTIDE SEQUENCE</scope>
    <source>
        <strain evidence="12">CBS 7841</strain>
    </source>
</reference>
<dbReference type="SUPFAM" id="SSF55486">
    <property type="entry name" value="Metalloproteases ('zincins'), catalytic domain"/>
    <property type="match status" value="1"/>
</dbReference>
<dbReference type="Gene3D" id="1.25.40.320">
    <property type="entry name" value="Peptidase M1, leukotriene A4 hydrolase/aminopeptidase C-terminal domain"/>
    <property type="match status" value="1"/>
</dbReference>
<feature type="active site" description="Proton acceptor" evidence="9">
    <location>
        <position position="310"/>
    </location>
</feature>
<dbReference type="SUPFAM" id="SSF63737">
    <property type="entry name" value="Leukotriene A4 hydrolase N-terminal domain"/>
    <property type="match status" value="1"/>
</dbReference>
<evidence type="ECO:0000256" key="3">
    <source>
        <dbReference type="ARBA" id="ARBA00022490"/>
    </source>
</evidence>
<feature type="active site" description="Proton donor" evidence="9">
    <location>
        <position position="396"/>
    </location>
</feature>
<dbReference type="PANTHER" id="PTHR45726">
    <property type="entry name" value="LEUKOTRIENE A-4 HYDROLASE"/>
    <property type="match status" value="1"/>
</dbReference>
<dbReference type="GeneID" id="91089584"/>
<evidence type="ECO:0000256" key="4">
    <source>
        <dbReference type="ARBA" id="ARBA00022670"/>
    </source>
</evidence>
<dbReference type="SMART" id="SM01263">
    <property type="entry name" value="Leuk-A4-hydro_C"/>
    <property type="match status" value="1"/>
</dbReference>
<comment type="similarity">
    <text evidence="2">Belongs to the peptidase M1 family.</text>
</comment>
<dbReference type="GO" id="GO:0008270">
    <property type="term" value="F:zinc ion binding"/>
    <property type="evidence" value="ECO:0007669"/>
    <property type="project" value="InterPro"/>
</dbReference>
<evidence type="ECO:0000256" key="10">
    <source>
        <dbReference type="PIRSR" id="PIRSR634015-2"/>
    </source>
</evidence>
<dbReference type="Pfam" id="PF01433">
    <property type="entry name" value="Peptidase_M1"/>
    <property type="match status" value="1"/>
</dbReference>
<dbReference type="PANTHER" id="PTHR45726:SF3">
    <property type="entry name" value="LEUKOTRIENE A-4 HYDROLASE"/>
    <property type="match status" value="1"/>
</dbReference>
<evidence type="ECO:0000256" key="8">
    <source>
        <dbReference type="ARBA" id="ARBA00023049"/>
    </source>
</evidence>
<dbReference type="InterPro" id="IPR045357">
    <property type="entry name" value="Aminopeptidase_N-like_N"/>
</dbReference>
<organism evidence="12 13">
    <name type="scientific">Cryptococcus depauperatus CBS 7841</name>
    <dbReference type="NCBI Taxonomy" id="1295531"/>
    <lineage>
        <taxon>Eukaryota</taxon>
        <taxon>Fungi</taxon>
        <taxon>Dikarya</taxon>
        <taxon>Basidiomycota</taxon>
        <taxon>Agaricomycotina</taxon>
        <taxon>Tremellomycetes</taxon>
        <taxon>Tremellales</taxon>
        <taxon>Cryptococcaceae</taxon>
        <taxon>Cryptococcus</taxon>
    </lineage>
</organism>
<keyword evidence="13" id="KW-1185">Reference proteome</keyword>
<dbReference type="SUPFAM" id="SSF48371">
    <property type="entry name" value="ARM repeat"/>
    <property type="match status" value="1"/>
</dbReference>
<dbReference type="VEuPathDB" id="FungiDB:L203_04050"/>
<keyword evidence="3" id="KW-0963">Cytoplasm</keyword>
<dbReference type="GO" id="GO:0006508">
    <property type="term" value="P:proteolysis"/>
    <property type="evidence" value="ECO:0007669"/>
    <property type="project" value="UniProtKB-KW"/>
</dbReference>
<dbReference type="GO" id="GO:0070006">
    <property type="term" value="F:metalloaminopeptidase activity"/>
    <property type="evidence" value="ECO:0007669"/>
    <property type="project" value="UniProtKB-ARBA"/>
</dbReference>
<dbReference type="InterPro" id="IPR015211">
    <property type="entry name" value="Peptidase_M1_C"/>
</dbReference>
<evidence type="ECO:0000313" key="12">
    <source>
        <dbReference type="EMBL" id="WVN90140.1"/>
    </source>
</evidence>
<evidence type="ECO:0000256" key="5">
    <source>
        <dbReference type="ARBA" id="ARBA00022723"/>
    </source>
</evidence>
<dbReference type="FunFam" id="1.25.40.320:FF:000001">
    <property type="entry name" value="Leukotriene A(4) hydrolase"/>
    <property type="match status" value="1"/>
</dbReference>
<dbReference type="InterPro" id="IPR038502">
    <property type="entry name" value="M1_LTA-4_hydro/amino_C_sf"/>
</dbReference>
<dbReference type="PRINTS" id="PR00756">
    <property type="entry name" value="ALADIPTASE"/>
</dbReference>
<evidence type="ECO:0000256" key="1">
    <source>
        <dbReference type="ARBA" id="ARBA00004496"/>
    </source>
</evidence>
<evidence type="ECO:0000256" key="6">
    <source>
        <dbReference type="ARBA" id="ARBA00022801"/>
    </source>
</evidence>
<keyword evidence="5 11" id="KW-0479">Metal-binding</keyword>
<dbReference type="GO" id="GO:0004301">
    <property type="term" value="F:epoxide hydrolase activity"/>
    <property type="evidence" value="ECO:0007669"/>
    <property type="project" value="TreeGrafter"/>
</dbReference>
<reference evidence="12" key="3">
    <citation type="submission" date="2024-01" db="EMBL/GenBank/DDBJ databases">
        <authorList>
            <person name="Coelho M.A."/>
            <person name="David-Palma M."/>
            <person name="Shea T."/>
            <person name="Sun S."/>
            <person name="Cuomo C.A."/>
            <person name="Heitman J."/>
        </authorList>
    </citation>
    <scope>NUCLEOTIDE SEQUENCE</scope>
    <source>
        <strain evidence="12">CBS 7841</strain>
    </source>
</reference>
<dbReference type="InterPro" id="IPR014782">
    <property type="entry name" value="Peptidase_M1_dom"/>
</dbReference>
<evidence type="ECO:0000256" key="9">
    <source>
        <dbReference type="PIRSR" id="PIRSR634015-1"/>
    </source>
</evidence>
<dbReference type="InterPro" id="IPR034015">
    <property type="entry name" value="M1_LTA4H"/>
</dbReference>
<evidence type="ECO:0000256" key="11">
    <source>
        <dbReference type="PIRSR" id="PIRSR634015-3"/>
    </source>
</evidence>
<dbReference type="FunFam" id="2.60.40.1730:FF:000004">
    <property type="entry name" value="Leukotriene A(4) hydrolase"/>
    <property type="match status" value="1"/>
</dbReference>
<dbReference type="Gene3D" id="2.60.40.1730">
    <property type="entry name" value="tricorn interacting facor f3 domain"/>
    <property type="match status" value="1"/>
</dbReference>
<sequence length="629" mass="71198">MSFSTRYATKHIDKDPATKSNYLDVITKHINLSWSINWDKEIFTGYAIVDLEAKKDGVEEVILDSSHLDIEKVEIDGQAVHWKFGERTEVIGEGLYITLPKAVSKGQTISIKITYCTTKDCTALGWLQPQQTQSGKYPYLYSQCQAIHARSLLPCQDTPAIKATYSAKVKSGKGLEVLLSALRKEIIDHGNGVKEFVYHQPVSIPSYLIAICSGELVYRSFDKLEGCDWQSGVWTEPGSMDAVYWEFHKDTANFVATAENLASPYKFSIYDVLFLPESFPYGGMENACLTFATPTLLAGDRSQVDVIAHEISHSWFGNGIGCASWKHFWLNEGWTTYLERLIIRATHGEQARQLSFTIGRRGLVEDLKRLDPRFQRLVAEYKENEDPDEGYCQVPYEKGANLLYYLEQTVGGLGIFIPYMRDYIKTFEGFAITTEQWRAHLFEYFENVQGGNDIVRKLGKVDWDEWLHGDGPDLCVDIKYDDTLSKACYDLAEKWSVARQSNDFSGFSANDVESFSSTQKVVFLDKLEAFPAFSPSGVSTLDKAYGFGTSGNAEIGLRFFEIALKSGSEYAEKAAAWVVNKGRMKFCRPVYRLLYKQVPDLAQQTFKEHEEFYHPIARKMLAKDVGLDA</sequence>
<name>A0A1E3ICN3_9TREE</name>
<reference evidence="12" key="1">
    <citation type="submission" date="2016-06" db="EMBL/GenBank/DDBJ databases">
        <authorList>
            <person name="Cuomo C."/>
            <person name="Litvintseva A."/>
            <person name="Heitman J."/>
            <person name="Chen Y."/>
            <person name="Sun S."/>
            <person name="Springer D."/>
            <person name="Dromer F."/>
            <person name="Young S."/>
            <person name="Zeng Q."/>
            <person name="Chapman S."/>
            <person name="Gujja S."/>
            <person name="Saif S."/>
            <person name="Birren B."/>
        </authorList>
    </citation>
    <scope>NUCLEOTIDE SEQUENCE</scope>
    <source>
        <strain evidence="12">CBS 7841</strain>
    </source>
</reference>
<feature type="binding site" evidence="10">
    <location>
        <begin position="280"/>
        <end position="285"/>
    </location>
    <ligand>
        <name>a peptide</name>
        <dbReference type="ChEBI" id="CHEBI:60466"/>
    </ligand>
</feature>
<dbReference type="InterPro" id="IPR001930">
    <property type="entry name" value="Peptidase_M1"/>
</dbReference>
<dbReference type="Pfam" id="PF17900">
    <property type="entry name" value="Peptidase_M1_N"/>
    <property type="match status" value="1"/>
</dbReference>
<dbReference type="InterPro" id="IPR042097">
    <property type="entry name" value="Aminopeptidase_N-like_N_sf"/>
</dbReference>
<keyword evidence="6 12" id="KW-0378">Hydrolase</keyword>
<dbReference type="EMBL" id="CP143790">
    <property type="protein sequence ID" value="WVN90140.1"/>
    <property type="molecule type" value="Genomic_DNA"/>
</dbReference>
<evidence type="ECO:0000313" key="13">
    <source>
        <dbReference type="Proteomes" id="UP000094043"/>
    </source>
</evidence>
<dbReference type="Gene3D" id="3.30.2010.30">
    <property type="match status" value="1"/>
</dbReference>
<feature type="binding site" evidence="11">
    <location>
        <position position="332"/>
    </location>
    <ligand>
        <name>Zn(2+)</name>
        <dbReference type="ChEBI" id="CHEBI:29105"/>
        <note>catalytic</note>
    </ligand>
</feature>
<dbReference type="FunFam" id="3.30.2010.30:FF:000001">
    <property type="entry name" value="Leukotriene A(4) hydrolase"/>
    <property type="match status" value="1"/>
</dbReference>
<dbReference type="InterPro" id="IPR027268">
    <property type="entry name" value="Peptidase_M4/M1_CTD_sf"/>
</dbReference>
<comment type="cofactor">
    <cofactor evidence="11">
        <name>Zn(2+)</name>
        <dbReference type="ChEBI" id="CHEBI:29105"/>
    </cofactor>
    <text evidence="11">Binds 1 zinc ion per subunit.</text>
</comment>
<feature type="binding site" evidence="10">
    <location>
        <begin position="583"/>
        <end position="585"/>
    </location>
    <ligand>
        <name>a peptide</name>
        <dbReference type="ChEBI" id="CHEBI:60466"/>
    </ligand>
</feature>
<dbReference type="OrthoDB" id="79562at2759"/>
<dbReference type="Gene3D" id="1.10.390.10">
    <property type="entry name" value="Neutral Protease Domain 2"/>
    <property type="match status" value="1"/>
</dbReference>
<proteinExistence type="inferred from homology"/>
<dbReference type="Pfam" id="PF09127">
    <property type="entry name" value="Leuk-A4-hydro_C"/>
    <property type="match status" value="1"/>
</dbReference>
<protein>
    <submittedName>
        <fullName evidence="12">Leukotriene A-4 hydrolase/aminopeptidase</fullName>
    </submittedName>
</protein>
<dbReference type="GO" id="GO:0005829">
    <property type="term" value="C:cytosol"/>
    <property type="evidence" value="ECO:0007669"/>
    <property type="project" value="TreeGrafter"/>
</dbReference>
<dbReference type="Proteomes" id="UP000094043">
    <property type="component" value="Chromosome 7"/>
</dbReference>
<feature type="binding site" evidence="11">
    <location>
        <position position="309"/>
    </location>
    <ligand>
        <name>Zn(2+)</name>
        <dbReference type="ChEBI" id="CHEBI:29105"/>
        <note>catalytic</note>
    </ligand>
</feature>
<dbReference type="InterPro" id="IPR016024">
    <property type="entry name" value="ARM-type_fold"/>
</dbReference>
<keyword evidence="7 11" id="KW-0862">Zinc</keyword>
<dbReference type="CDD" id="cd09599">
    <property type="entry name" value="M1_LTA4H"/>
    <property type="match status" value="1"/>
</dbReference>
<accession>A0A1E3ICN3</accession>
<dbReference type="FunFam" id="1.10.390.10:FF:000003">
    <property type="entry name" value="Leukotriene A(4) hydrolase"/>
    <property type="match status" value="1"/>
</dbReference>
<dbReference type="AlphaFoldDB" id="A0A1E3ICN3"/>
<comment type="subcellular location">
    <subcellularLocation>
        <location evidence="1">Cytoplasm</location>
    </subcellularLocation>
</comment>
<evidence type="ECO:0000256" key="7">
    <source>
        <dbReference type="ARBA" id="ARBA00022833"/>
    </source>
</evidence>
<evidence type="ECO:0000256" key="2">
    <source>
        <dbReference type="ARBA" id="ARBA00010136"/>
    </source>
</evidence>
<feature type="binding site" evidence="10">
    <location>
        <begin position="143"/>
        <end position="145"/>
    </location>
    <ligand>
        <name>a peptide</name>
        <dbReference type="ChEBI" id="CHEBI:60466"/>
    </ligand>
</feature>
<keyword evidence="8" id="KW-0482">Metalloprotease</keyword>
<dbReference type="RefSeq" id="XP_066070840.1">
    <property type="nucleotide sequence ID" value="XM_066214743.1"/>
</dbReference>